<keyword evidence="2" id="KW-1185">Reference proteome</keyword>
<gene>
    <name evidence="1" type="ORF">HNV11_14745</name>
</gene>
<name>A0A6M5Y8B4_9BACT</name>
<accession>A0A6M5Y8B4</accession>
<dbReference type="EMBL" id="CP053435">
    <property type="protein sequence ID" value="QJW90547.1"/>
    <property type="molecule type" value="Genomic_DNA"/>
</dbReference>
<reference evidence="1 2" key="1">
    <citation type="submission" date="2020-05" db="EMBL/GenBank/DDBJ databases">
        <title>Genome sequencing of Spirosoma sp. TS118.</title>
        <authorList>
            <person name="Lee J.-H."/>
            <person name="Jeong S."/>
            <person name="Zhao L."/>
            <person name="Jung J.-H."/>
            <person name="Kim M.-K."/>
            <person name="Lim S."/>
        </authorList>
    </citation>
    <scope>NUCLEOTIDE SEQUENCE [LARGE SCALE GENOMIC DNA]</scope>
    <source>
        <strain evidence="1 2">TS118</strain>
    </source>
</reference>
<evidence type="ECO:0000313" key="1">
    <source>
        <dbReference type="EMBL" id="QJW90547.1"/>
    </source>
</evidence>
<sequence>MKRCLVFLIPLALAGWVLTDLLIPRQVNLRHFEPEEVARLDGAMWRSYYEKKPLLLFWQSARLIREQMNAPFWRSFIIAYHAAKAAFLFKNGSSRLDYNQALPDLEAFYTAIGNLSDQPLNVTATARNELEWWIIRRERKQHPPAEWAALQAQIAADLYHIPVASCLKYGQLRTEAMVFRDHKGEAITESDWQHVDSLLNQSWQSLAKSLS</sequence>
<dbReference type="Proteomes" id="UP000502756">
    <property type="component" value="Chromosome"/>
</dbReference>
<dbReference type="RefSeq" id="WP_171740391.1">
    <property type="nucleotide sequence ID" value="NZ_CP053435.1"/>
</dbReference>
<organism evidence="1 2">
    <name type="scientific">Spirosoma taeanense</name>
    <dbReference type="NCBI Taxonomy" id="2735870"/>
    <lineage>
        <taxon>Bacteria</taxon>
        <taxon>Pseudomonadati</taxon>
        <taxon>Bacteroidota</taxon>
        <taxon>Cytophagia</taxon>
        <taxon>Cytophagales</taxon>
        <taxon>Cytophagaceae</taxon>
        <taxon>Spirosoma</taxon>
    </lineage>
</organism>
<protein>
    <submittedName>
        <fullName evidence="1">Uncharacterized protein</fullName>
    </submittedName>
</protein>
<dbReference type="KEGG" id="stae:HNV11_14745"/>
<dbReference type="AlphaFoldDB" id="A0A6M5Y8B4"/>
<evidence type="ECO:0000313" key="2">
    <source>
        <dbReference type="Proteomes" id="UP000502756"/>
    </source>
</evidence>
<proteinExistence type="predicted"/>